<dbReference type="AlphaFoldDB" id="A0A316UQK4"/>
<dbReference type="EMBL" id="KZ819668">
    <property type="protein sequence ID" value="PWN27570.1"/>
    <property type="molecule type" value="Genomic_DNA"/>
</dbReference>
<keyword evidence="4" id="KW-1185">Reference proteome</keyword>
<feature type="region of interest" description="Disordered" evidence="1">
    <location>
        <begin position="192"/>
        <end position="215"/>
    </location>
</feature>
<keyword evidence="2" id="KW-0812">Transmembrane</keyword>
<evidence type="ECO:0000256" key="1">
    <source>
        <dbReference type="SAM" id="MobiDB-lite"/>
    </source>
</evidence>
<evidence type="ECO:0000313" key="3">
    <source>
        <dbReference type="EMBL" id="PWN27570.1"/>
    </source>
</evidence>
<keyword evidence="2" id="KW-0472">Membrane</keyword>
<keyword evidence="2" id="KW-1133">Transmembrane helix</keyword>
<feature type="transmembrane region" description="Helical" evidence="2">
    <location>
        <begin position="132"/>
        <end position="152"/>
    </location>
</feature>
<organism evidence="3 4">
    <name type="scientific">Jaminaea rosea</name>
    <dbReference type="NCBI Taxonomy" id="1569628"/>
    <lineage>
        <taxon>Eukaryota</taxon>
        <taxon>Fungi</taxon>
        <taxon>Dikarya</taxon>
        <taxon>Basidiomycota</taxon>
        <taxon>Ustilaginomycotina</taxon>
        <taxon>Exobasidiomycetes</taxon>
        <taxon>Microstromatales</taxon>
        <taxon>Microstromatales incertae sedis</taxon>
        <taxon>Jaminaea</taxon>
    </lineage>
</organism>
<reference evidence="3 4" key="1">
    <citation type="journal article" date="2018" name="Mol. Biol. Evol.">
        <title>Broad Genomic Sampling Reveals a Smut Pathogenic Ancestry of the Fungal Clade Ustilaginomycotina.</title>
        <authorList>
            <person name="Kijpornyongpan T."/>
            <person name="Mondo S.J."/>
            <person name="Barry K."/>
            <person name="Sandor L."/>
            <person name="Lee J."/>
            <person name="Lipzen A."/>
            <person name="Pangilinan J."/>
            <person name="LaButti K."/>
            <person name="Hainaut M."/>
            <person name="Henrissat B."/>
            <person name="Grigoriev I.V."/>
            <person name="Spatafora J.W."/>
            <person name="Aime M.C."/>
        </authorList>
    </citation>
    <scope>NUCLEOTIDE SEQUENCE [LARGE SCALE GENOMIC DNA]</scope>
    <source>
        <strain evidence="3 4">MCA 5214</strain>
    </source>
</reference>
<feature type="compositionally biased region" description="Basic residues" evidence="1">
    <location>
        <begin position="197"/>
        <end position="214"/>
    </location>
</feature>
<gene>
    <name evidence="3" type="ORF">BDZ90DRAFT_182359</name>
</gene>
<evidence type="ECO:0000313" key="4">
    <source>
        <dbReference type="Proteomes" id="UP000245884"/>
    </source>
</evidence>
<proteinExistence type="predicted"/>
<protein>
    <submittedName>
        <fullName evidence="3">Uncharacterized protein</fullName>
    </submittedName>
</protein>
<accession>A0A316UQK4</accession>
<dbReference type="RefSeq" id="XP_025362182.1">
    <property type="nucleotide sequence ID" value="XM_025503788.1"/>
</dbReference>
<sequence>MDPYFVPVDEVRSRSSRCCLTRGQLQRGFPVWKRREETHVHRRERRDHLDEQHAIANLAPEGALVHGLPNLVPFLCRHWAEAVHDRLLRVQPPSLTVDVGSGGLPGQLVDVHGAVDGLLVIALQHAEVFARAAHSIVVALFVAGLIVVYIVIGDVDWPVGSVARRRGGSRRTGNGHPWAKWSSRRKTETESLSRLQSRCRRGRTGMSRGRRLRRDRGEVQATRMIDMATEREERWWMTVLNQSAQSGGRTERCDAEPSCR</sequence>
<evidence type="ECO:0000256" key="2">
    <source>
        <dbReference type="SAM" id="Phobius"/>
    </source>
</evidence>
<dbReference type="Proteomes" id="UP000245884">
    <property type="component" value="Unassembled WGS sequence"/>
</dbReference>
<dbReference type="GeneID" id="37025611"/>
<name>A0A316UQK4_9BASI</name>